<evidence type="ECO:0000256" key="6">
    <source>
        <dbReference type="ARBA" id="ARBA00069051"/>
    </source>
</evidence>
<accession>A0A3R7C8Y2</accession>
<dbReference type="InParanoid" id="A0A3R7C8Y2"/>
<keyword evidence="3 8" id="KW-0689">Ribosomal protein</keyword>
<dbReference type="GO" id="GO:0005840">
    <property type="term" value="C:ribosome"/>
    <property type="evidence" value="ECO:0007669"/>
    <property type="project" value="UniProtKB-KW"/>
</dbReference>
<keyword evidence="4" id="KW-0496">Mitochondrion</keyword>
<gene>
    <name evidence="8" type="ORF">CSKR_103475</name>
</gene>
<evidence type="ECO:0000256" key="3">
    <source>
        <dbReference type="ARBA" id="ARBA00022980"/>
    </source>
</evidence>
<evidence type="ECO:0000256" key="4">
    <source>
        <dbReference type="ARBA" id="ARBA00023128"/>
    </source>
</evidence>
<dbReference type="FunFam" id="3.30.420.80:FF:000005">
    <property type="entry name" value="39S ribosomal protein L18, mitochondrial"/>
    <property type="match status" value="1"/>
</dbReference>
<dbReference type="GO" id="GO:1990904">
    <property type="term" value="C:ribonucleoprotein complex"/>
    <property type="evidence" value="ECO:0007669"/>
    <property type="project" value="UniProtKB-KW"/>
</dbReference>
<dbReference type="PANTHER" id="PTHR12899:SF3">
    <property type="entry name" value="LARGE RIBOSOMAL SUBUNIT PROTEIN UL18M"/>
    <property type="match status" value="1"/>
</dbReference>
<comment type="caution">
    <text evidence="8">The sequence shown here is derived from an EMBL/GenBank/DDBJ whole genome shotgun (WGS) entry which is preliminary data.</text>
</comment>
<reference evidence="8 9" key="1">
    <citation type="journal article" date="2018" name="Biotechnol. Adv.">
        <title>Improved genomic resources and new bioinformatic workflow for the carcinogenic parasite Clonorchis sinensis: Biotechnological implications.</title>
        <authorList>
            <person name="Wang D."/>
            <person name="Korhonen P.K."/>
            <person name="Gasser R.B."/>
            <person name="Young N.D."/>
        </authorList>
    </citation>
    <scope>NUCLEOTIDE SEQUENCE [LARGE SCALE GENOMIC DNA]</scope>
    <source>
        <strain evidence="8">Cs-k2</strain>
    </source>
</reference>
<dbReference type="AlphaFoldDB" id="A0A3R7C8Y2"/>
<evidence type="ECO:0000256" key="2">
    <source>
        <dbReference type="ARBA" id="ARBA00007116"/>
    </source>
</evidence>
<dbReference type="InterPro" id="IPR005484">
    <property type="entry name" value="Ribosomal_uL18_bac/plant/anim"/>
</dbReference>
<comment type="similarity">
    <text evidence="2">Belongs to the universal ribosomal protein uL18 family.</text>
</comment>
<proteinExistence type="inferred from homology"/>
<comment type="subcellular location">
    <subcellularLocation>
        <location evidence="1">Mitochondrion</location>
    </subcellularLocation>
</comment>
<keyword evidence="5" id="KW-0687">Ribonucleoprotein</keyword>
<dbReference type="Proteomes" id="UP000286415">
    <property type="component" value="Unassembled WGS sequence"/>
</dbReference>
<evidence type="ECO:0000256" key="7">
    <source>
        <dbReference type="ARBA" id="ARBA00082661"/>
    </source>
</evidence>
<organism evidence="8 9">
    <name type="scientific">Clonorchis sinensis</name>
    <name type="common">Chinese liver fluke</name>
    <dbReference type="NCBI Taxonomy" id="79923"/>
    <lineage>
        <taxon>Eukaryota</taxon>
        <taxon>Metazoa</taxon>
        <taxon>Spiralia</taxon>
        <taxon>Lophotrochozoa</taxon>
        <taxon>Platyhelminthes</taxon>
        <taxon>Trematoda</taxon>
        <taxon>Digenea</taxon>
        <taxon>Opisthorchiida</taxon>
        <taxon>Opisthorchiata</taxon>
        <taxon>Opisthorchiidae</taxon>
        <taxon>Clonorchis</taxon>
    </lineage>
</organism>
<dbReference type="Gene3D" id="3.30.420.80">
    <property type="entry name" value="Ribosomal protein S11"/>
    <property type="match status" value="1"/>
</dbReference>
<dbReference type="EMBL" id="NIRI02000042">
    <property type="protein sequence ID" value="KAG5448902.1"/>
    <property type="molecule type" value="Genomic_DNA"/>
</dbReference>
<evidence type="ECO:0000256" key="1">
    <source>
        <dbReference type="ARBA" id="ARBA00004173"/>
    </source>
</evidence>
<sequence>MTNLSIVGTSHFVPIPGIALMRTFTSGSILSLIAATRTCKPLDLTSKRHLSNVQYKNRNPRNLELLGLAPKRKGWEFQSPRIDYWHKVYLEKTAHHTTGIVVHSSSSVVTSASTREPSIQKHLYSCVDVSAAENIGHILAYRCHQCGLVSLFFDTTEAPLTNESIKAFYDALLDGGLTLQEPDEIAPPEPLGIDYDSLTDQEKRALYPSLIENLRTIPDWNDLKYPYSLRPRAGKVKLQNQYQILSKIRQGMVWDPFYKRMVLPQNKAHWQHDLEQRHLKHLEEPIDTLEQEEPIPVAVPKKWRLE</sequence>
<dbReference type="GO" id="GO:0003735">
    <property type="term" value="F:structural constituent of ribosome"/>
    <property type="evidence" value="ECO:0007669"/>
    <property type="project" value="InterPro"/>
</dbReference>
<evidence type="ECO:0000256" key="5">
    <source>
        <dbReference type="ARBA" id="ARBA00023274"/>
    </source>
</evidence>
<dbReference type="GO" id="GO:0008097">
    <property type="term" value="F:5S rRNA binding"/>
    <property type="evidence" value="ECO:0007669"/>
    <property type="project" value="TreeGrafter"/>
</dbReference>
<evidence type="ECO:0000313" key="8">
    <source>
        <dbReference type="EMBL" id="KAG5448902.1"/>
    </source>
</evidence>
<dbReference type="GO" id="GO:0006412">
    <property type="term" value="P:translation"/>
    <property type="evidence" value="ECO:0007669"/>
    <property type="project" value="InterPro"/>
</dbReference>
<evidence type="ECO:0000313" key="9">
    <source>
        <dbReference type="Proteomes" id="UP000286415"/>
    </source>
</evidence>
<keyword evidence="9" id="KW-1185">Reference proteome</keyword>
<dbReference type="CDD" id="cd00432">
    <property type="entry name" value="Ribosomal_L18_L5e"/>
    <property type="match status" value="1"/>
</dbReference>
<dbReference type="OrthoDB" id="201635at2759"/>
<dbReference type="SUPFAM" id="SSF53137">
    <property type="entry name" value="Translational machinery components"/>
    <property type="match status" value="1"/>
</dbReference>
<name>A0A3R7C8Y2_CLOSI</name>
<dbReference type="STRING" id="79923.A0A3R7C8Y2"/>
<dbReference type="PANTHER" id="PTHR12899">
    <property type="entry name" value="39S RIBOSOMAL PROTEIN L18, MITOCHONDRIAL"/>
    <property type="match status" value="1"/>
</dbReference>
<dbReference type="GO" id="GO:0005743">
    <property type="term" value="C:mitochondrial inner membrane"/>
    <property type="evidence" value="ECO:0007669"/>
    <property type="project" value="UniProtKB-ARBA"/>
</dbReference>
<reference evidence="8 9" key="2">
    <citation type="journal article" date="2021" name="Genomics">
        <title>High-quality reference genome for Clonorchis sinensis.</title>
        <authorList>
            <person name="Young N.D."/>
            <person name="Stroehlein A.J."/>
            <person name="Kinkar L."/>
            <person name="Wang T."/>
            <person name="Sohn W.M."/>
            <person name="Chang B.C.H."/>
            <person name="Kaur P."/>
            <person name="Weisz D."/>
            <person name="Dudchenko O."/>
            <person name="Aiden E.L."/>
            <person name="Korhonen P.K."/>
            <person name="Gasser R.B."/>
        </authorList>
    </citation>
    <scope>NUCLEOTIDE SEQUENCE [LARGE SCALE GENOMIC DNA]</scope>
    <source>
        <strain evidence="8">Cs-k2</strain>
    </source>
</reference>
<protein>
    <recommendedName>
        <fullName evidence="6">Large ribosomal subunit protein uL18m</fullName>
    </recommendedName>
    <alternativeName>
        <fullName evidence="7">39S ribosomal protein L18, mitochondrial</fullName>
    </alternativeName>
</protein>
<dbReference type="InterPro" id="IPR057268">
    <property type="entry name" value="Ribosomal_L18"/>
</dbReference>
<dbReference type="InterPro" id="IPR036967">
    <property type="entry name" value="Ribosomal_uS11_sf"/>
</dbReference>